<keyword evidence="1" id="KW-1133">Transmembrane helix</keyword>
<accession>A0A7G1GAF9</accession>
<dbReference type="RefSeq" id="WP_190614970.1">
    <property type="nucleotide sequence ID" value="NZ_AP018712.1"/>
</dbReference>
<reference evidence="2 3" key="1">
    <citation type="submission" date="2018-06" db="EMBL/GenBank/DDBJ databases">
        <title>Genome sequencing of Oceanotoga sp. sy52.</title>
        <authorList>
            <person name="Mori K."/>
        </authorList>
    </citation>
    <scope>NUCLEOTIDE SEQUENCE [LARGE SCALE GENOMIC DNA]</scope>
    <source>
        <strain evidence="3">sy52</strain>
    </source>
</reference>
<evidence type="ECO:0000313" key="3">
    <source>
        <dbReference type="Proteomes" id="UP000516361"/>
    </source>
</evidence>
<gene>
    <name evidence="2" type="ORF">OSSY52_22580</name>
</gene>
<dbReference type="EMBL" id="AP018712">
    <property type="protein sequence ID" value="BBE32117.1"/>
    <property type="molecule type" value="Genomic_DNA"/>
</dbReference>
<feature type="transmembrane region" description="Helical" evidence="1">
    <location>
        <begin position="88"/>
        <end position="108"/>
    </location>
</feature>
<dbReference type="KEGG" id="ocy:OSSY52_22580"/>
<dbReference type="InParanoid" id="A0A7G1GAF9"/>
<protein>
    <submittedName>
        <fullName evidence="2">Uncharacterized protein</fullName>
    </submittedName>
</protein>
<proteinExistence type="predicted"/>
<keyword evidence="1" id="KW-0472">Membrane</keyword>
<evidence type="ECO:0000313" key="2">
    <source>
        <dbReference type="EMBL" id="BBE32117.1"/>
    </source>
</evidence>
<organism evidence="2 3">
    <name type="scientific">Tepiditoga spiralis</name>
    <dbReference type="NCBI Taxonomy" id="2108365"/>
    <lineage>
        <taxon>Bacteria</taxon>
        <taxon>Thermotogati</taxon>
        <taxon>Thermotogota</taxon>
        <taxon>Thermotogae</taxon>
        <taxon>Petrotogales</taxon>
        <taxon>Petrotogaceae</taxon>
        <taxon>Tepiditoga</taxon>
    </lineage>
</organism>
<keyword evidence="3" id="KW-1185">Reference proteome</keyword>
<dbReference type="Proteomes" id="UP000516361">
    <property type="component" value="Chromosome"/>
</dbReference>
<feature type="transmembrane region" description="Helical" evidence="1">
    <location>
        <begin position="18"/>
        <end position="39"/>
    </location>
</feature>
<sequence length="119" mass="13620">MTAKTVTNAKANNTNWLFVYRVSLWVAGFAILIIFSPLWKSIPSLNQPLLLAIPVFLAAISKEWLLGLLLTVVRGTGYFGMAPKGIEMLWITFTLLIIFSWGIYTFFFDSKRFLKIKRK</sequence>
<name>A0A7G1GAF9_9BACT</name>
<evidence type="ECO:0000256" key="1">
    <source>
        <dbReference type="SAM" id="Phobius"/>
    </source>
</evidence>
<dbReference type="AlphaFoldDB" id="A0A7G1GAF9"/>
<keyword evidence="1" id="KW-0812">Transmembrane</keyword>